<dbReference type="PANTHER" id="PTHR35333">
    <property type="entry name" value="BETA-LACTAMASE"/>
    <property type="match status" value="1"/>
</dbReference>
<dbReference type="EMBL" id="JJML01000067">
    <property type="protein sequence ID" value="KGF71521.1"/>
    <property type="molecule type" value="Genomic_DNA"/>
</dbReference>
<sequence length="433" mass="47410">MSVKSLLPSVLSVLLLSAPAKAATLSSWHFDPTQNLLDIITDENVQPQAQLVANPTRLVIDLPGIELGHPRVNYPVGTLIKAIRVGQFNAGTTRLVIELAPGYTLDPNQVKFRGRSPTHWSVQLPMPQPLPDGFRSDAQPPDIALTTPPPLRSPLPAVAPTPTPDPTLARVIQLGSPMSDLQPQVQAVIQRYQSLKAGMYFVDLQTGNYLDIQGDRVFPAASTIKLPILIAFFQDVDAGKVSLHETLVMRRDLIASGSGDMQDMPVGSKFSALETVNKMITISDNTATNLIIDRLGGIERLNQRFRSWGLQDTVMHNWLGDFQGTNKTSSKDLVRLLALMINGRLVSDSSQEQVLRILRHTTVKTLLPSGLGPGAVIADKTGDIGFLVGDAGVIDMPNGRRYLAGIFVLRPYNDPIVRRFVREISHLVYAYLE</sequence>
<protein>
    <submittedName>
        <fullName evidence="5">Beta-lactamase</fullName>
    </submittedName>
</protein>
<reference evidence="5 6" key="1">
    <citation type="journal article" date="2014" name="Mol. Ecol.">
        <title>Evolution of Synechococcus.</title>
        <authorList>
            <person name="Dvorak P."/>
            <person name="Casamatta D."/>
            <person name="Hasler P."/>
            <person name="Poulickova A."/>
            <person name="Ondrej V."/>
            <person name="Sanges R."/>
        </authorList>
    </citation>
    <scope>NUCLEOTIDE SEQUENCE [LARGE SCALE GENOMIC DNA]</scope>
    <source>
        <strain evidence="5 6">CAUP A 1101</strain>
    </source>
</reference>
<dbReference type="InterPro" id="IPR045155">
    <property type="entry name" value="Beta-lactam_cat"/>
</dbReference>
<dbReference type="InterPro" id="IPR000871">
    <property type="entry name" value="Beta-lactam_class-A"/>
</dbReference>
<dbReference type="InterPro" id="IPR012338">
    <property type="entry name" value="Beta-lactam/transpept-like"/>
</dbReference>
<accession>A0A098THL1</accession>
<dbReference type="GO" id="GO:0030655">
    <property type="term" value="P:beta-lactam antibiotic catabolic process"/>
    <property type="evidence" value="ECO:0007669"/>
    <property type="project" value="InterPro"/>
</dbReference>
<feature type="signal peptide" evidence="2">
    <location>
        <begin position="1"/>
        <end position="22"/>
    </location>
</feature>
<feature type="region of interest" description="Disordered" evidence="1">
    <location>
        <begin position="134"/>
        <end position="157"/>
    </location>
</feature>
<dbReference type="GO" id="GO:0046677">
    <property type="term" value="P:response to antibiotic"/>
    <property type="evidence" value="ECO:0007669"/>
    <property type="project" value="InterPro"/>
</dbReference>
<evidence type="ECO:0000256" key="1">
    <source>
        <dbReference type="SAM" id="MobiDB-lite"/>
    </source>
</evidence>
<dbReference type="InterPro" id="IPR021731">
    <property type="entry name" value="AMIN_dom"/>
</dbReference>
<feature type="domain" description="Beta-lactamase class A catalytic" evidence="4">
    <location>
        <begin position="198"/>
        <end position="408"/>
    </location>
</feature>
<dbReference type="SUPFAM" id="SSF56601">
    <property type="entry name" value="beta-lactamase/transpeptidase-like"/>
    <property type="match status" value="1"/>
</dbReference>
<dbReference type="AlphaFoldDB" id="A0A098THL1"/>
<dbReference type="PANTHER" id="PTHR35333:SF4">
    <property type="entry name" value="SLR0121 PROTEIN"/>
    <property type="match status" value="1"/>
</dbReference>
<keyword evidence="6" id="KW-1185">Reference proteome</keyword>
<dbReference type="Pfam" id="PF11741">
    <property type="entry name" value="AMIN"/>
    <property type="match status" value="1"/>
</dbReference>
<comment type="caution">
    <text evidence="5">The sequence shown here is derived from an EMBL/GenBank/DDBJ whole genome shotgun (WGS) entry which is preliminary data.</text>
</comment>
<organism evidence="5 6">
    <name type="scientific">Neosynechococcus sphagnicola sy1</name>
    <dbReference type="NCBI Taxonomy" id="1497020"/>
    <lineage>
        <taxon>Bacteria</taxon>
        <taxon>Bacillati</taxon>
        <taxon>Cyanobacteriota</taxon>
        <taxon>Cyanophyceae</taxon>
        <taxon>Neosynechococcales</taxon>
        <taxon>Neosynechococcaceae</taxon>
        <taxon>Neosynechococcus</taxon>
    </lineage>
</organism>
<proteinExistence type="predicted"/>
<evidence type="ECO:0000313" key="5">
    <source>
        <dbReference type="EMBL" id="KGF71521.1"/>
    </source>
</evidence>
<dbReference type="Proteomes" id="UP000030170">
    <property type="component" value="Unassembled WGS sequence"/>
</dbReference>
<feature type="compositionally biased region" description="Pro residues" evidence="1">
    <location>
        <begin position="147"/>
        <end position="157"/>
    </location>
</feature>
<dbReference type="STRING" id="1497020.DO97_17770"/>
<dbReference type="Gene3D" id="3.40.710.10">
    <property type="entry name" value="DD-peptidase/beta-lactamase superfamily"/>
    <property type="match status" value="1"/>
</dbReference>
<gene>
    <name evidence="5" type="ORF">DO97_17770</name>
</gene>
<dbReference type="Pfam" id="PF13354">
    <property type="entry name" value="Beta-lactamase2"/>
    <property type="match status" value="1"/>
</dbReference>
<dbReference type="GO" id="GO:0008800">
    <property type="term" value="F:beta-lactamase activity"/>
    <property type="evidence" value="ECO:0007669"/>
    <property type="project" value="InterPro"/>
</dbReference>
<evidence type="ECO:0000256" key="2">
    <source>
        <dbReference type="SAM" id="SignalP"/>
    </source>
</evidence>
<evidence type="ECO:0000313" key="6">
    <source>
        <dbReference type="Proteomes" id="UP000030170"/>
    </source>
</evidence>
<keyword evidence="2" id="KW-0732">Signal</keyword>
<dbReference type="Gene3D" id="2.60.40.3500">
    <property type="match status" value="1"/>
</dbReference>
<feature type="chain" id="PRO_5001949459" evidence="2">
    <location>
        <begin position="23"/>
        <end position="433"/>
    </location>
</feature>
<feature type="domain" description="AMIN" evidence="3">
    <location>
        <begin position="28"/>
        <end position="124"/>
    </location>
</feature>
<dbReference type="OrthoDB" id="9775096at2"/>
<name>A0A098THL1_9CYAN</name>
<evidence type="ECO:0000259" key="3">
    <source>
        <dbReference type="Pfam" id="PF11741"/>
    </source>
</evidence>
<evidence type="ECO:0000259" key="4">
    <source>
        <dbReference type="Pfam" id="PF13354"/>
    </source>
</evidence>